<protein>
    <submittedName>
        <fullName evidence="2">Uncharacterized protein</fullName>
    </submittedName>
</protein>
<sequence length="503" mass="56337">MPSDRGRLPEARASGKIQPVVMIFDSKPRKARQKHGKKPRKPSAAASGKTFAFVNTSRPGQADEESRRLVKTHVMQDVLRRKPDDGSELEVKAPKSLCVSQDSPRFMESSPQAPPSYLLTFPIQIEPYMLKLIHDYAGAMLPTESKVIDSAWFPLIMTDAALFHALLCTSALFGLHDVIVQRKHMLESIRLINDRLPGDGATSDATITAILFMAKAEYFQRNHDAWSVHMDGVKRIVELRGGIGMLPRLIKQKTYSTDLLGCIETGAVPHFAATNLPKPLSPLYPYHLPPAVVSLAETYTLSPDLLALLSEITAHTTSSLVTHETANLQYRFLSLLSTHPYQHPLPSSTIPTKTCCSQVHQDQSEMVQELLLIGGVLFLSLPHMCALLPIRPIDYGYLLSRLTVLASSHFDSHTLRRHPEFLLWLSFLGVVFSSPSISFSTRAREPSWLLLQLRVVSAVLEITSWEEMKMALGTMWAIEQRHEMPYRCLWEEAVIDLDICSEV</sequence>
<dbReference type="PANTHER" id="PTHR37540:SF5">
    <property type="entry name" value="TRANSCRIPTION FACTOR DOMAIN-CONTAINING PROTEIN"/>
    <property type="match status" value="1"/>
</dbReference>
<name>A0A6A6SXQ2_9PLEO</name>
<gene>
    <name evidence="2" type="ORF">K491DRAFT_696548</name>
</gene>
<accession>A0A6A6SXQ2</accession>
<keyword evidence="3" id="KW-1185">Reference proteome</keyword>
<feature type="region of interest" description="Disordered" evidence="1">
    <location>
        <begin position="22"/>
        <end position="66"/>
    </location>
</feature>
<dbReference type="EMBL" id="MU004428">
    <property type="protein sequence ID" value="KAF2651363.1"/>
    <property type="molecule type" value="Genomic_DNA"/>
</dbReference>
<dbReference type="InterPro" id="IPR021858">
    <property type="entry name" value="Fun_TF"/>
</dbReference>
<organism evidence="2 3">
    <name type="scientific">Lophiostoma macrostomum CBS 122681</name>
    <dbReference type="NCBI Taxonomy" id="1314788"/>
    <lineage>
        <taxon>Eukaryota</taxon>
        <taxon>Fungi</taxon>
        <taxon>Dikarya</taxon>
        <taxon>Ascomycota</taxon>
        <taxon>Pezizomycotina</taxon>
        <taxon>Dothideomycetes</taxon>
        <taxon>Pleosporomycetidae</taxon>
        <taxon>Pleosporales</taxon>
        <taxon>Lophiostomataceae</taxon>
        <taxon>Lophiostoma</taxon>
    </lineage>
</organism>
<dbReference type="OrthoDB" id="4158087at2759"/>
<dbReference type="AlphaFoldDB" id="A0A6A6SXQ2"/>
<evidence type="ECO:0000256" key="1">
    <source>
        <dbReference type="SAM" id="MobiDB-lite"/>
    </source>
</evidence>
<reference evidence="2" key="1">
    <citation type="journal article" date="2020" name="Stud. Mycol.">
        <title>101 Dothideomycetes genomes: a test case for predicting lifestyles and emergence of pathogens.</title>
        <authorList>
            <person name="Haridas S."/>
            <person name="Albert R."/>
            <person name="Binder M."/>
            <person name="Bloem J."/>
            <person name="Labutti K."/>
            <person name="Salamov A."/>
            <person name="Andreopoulos B."/>
            <person name="Baker S."/>
            <person name="Barry K."/>
            <person name="Bills G."/>
            <person name="Bluhm B."/>
            <person name="Cannon C."/>
            <person name="Castanera R."/>
            <person name="Culley D."/>
            <person name="Daum C."/>
            <person name="Ezra D."/>
            <person name="Gonzalez J."/>
            <person name="Henrissat B."/>
            <person name="Kuo A."/>
            <person name="Liang C."/>
            <person name="Lipzen A."/>
            <person name="Lutzoni F."/>
            <person name="Magnuson J."/>
            <person name="Mondo S."/>
            <person name="Nolan M."/>
            <person name="Ohm R."/>
            <person name="Pangilinan J."/>
            <person name="Park H.-J."/>
            <person name="Ramirez L."/>
            <person name="Alfaro M."/>
            <person name="Sun H."/>
            <person name="Tritt A."/>
            <person name="Yoshinaga Y."/>
            <person name="Zwiers L.-H."/>
            <person name="Turgeon B."/>
            <person name="Goodwin S."/>
            <person name="Spatafora J."/>
            <person name="Crous P."/>
            <person name="Grigoriev I."/>
        </authorList>
    </citation>
    <scope>NUCLEOTIDE SEQUENCE</scope>
    <source>
        <strain evidence="2">CBS 122681</strain>
    </source>
</reference>
<proteinExistence type="predicted"/>
<evidence type="ECO:0000313" key="3">
    <source>
        <dbReference type="Proteomes" id="UP000799324"/>
    </source>
</evidence>
<dbReference type="Pfam" id="PF11951">
    <property type="entry name" value="Fungal_trans_2"/>
    <property type="match status" value="1"/>
</dbReference>
<dbReference type="PANTHER" id="PTHR37540">
    <property type="entry name" value="TRANSCRIPTION FACTOR (ACR-2), PUTATIVE-RELATED-RELATED"/>
    <property type="match status" value="1"/>
</dbReference>
<evidence type="ECO:0000313" key="2">
    <source>
        <dbReference type="EMBL" id="KAF2651363.1"/>
    </source>
</evidence>
<dbReference type="Proteomes" id="UP000799324">
    <property type="component" value="Unassembled WGS sequence"/>
</dbReference>
<feature type="compositionally biased region" description="Basic residues" evidence="1">
    <location>
        <begin position="29"/>
        <end position="41"/>
    </location>
</feature>